<evidence type="ECO:0000313" key="1">
    <source>
        <dbReference type="EMBL" id="EXB93279.1"/>
    </source>
</evidence>
<reference evidence="2" key="1">
    <citation type="submission" date="2013-01" db="EMBL/GenBank/DDBJ databases">
        <title>Draft Genome Sequence of a Mulberry Tree, Morus notabilis C.K. Schneid.</title>
        <authorList>
            <person name="He N."/>
            <person name="Zhao S."/>
        </authorList>
    </citation>
    <scope>NUCLEOTIDE SEQUENCE</scope>
</reference>
<evidence type="ECO:0000313" key="2">
    <source>
        <dbReference type="Proteomes" id="UP000030645"/>
    </source>
</evidence>
<dbReference type="AlphaFoldDB" id="W9RTE9"/>
<sequence>MPLKTELKFLKTNDLEYGHLINSSLKRYSYDSMNSLETCVEGNDNDTLHGNQKQFQLTVKEGKKIQKYSNAFRKVHVVKPLG</sequence>
<keyword evidence="2" id="KW-1185">Reference proteome</keyword>
<dbReference type="Proteomes" id="UP000030645">
    <property type="component" value="Unassembled WGS sequence"/>
</dbReference>
<gene>
    <name evidence="1" type="ORF">L484_015265</name>
</gene>
<organism evidence="1 2">
    <name type="scientific">Morus notabilis</name>
    <dbReference type="NCBI Taxonomy" id="981085"/>
    <lineage>
        <taxon>Eukaryota</taxon>
        <taxon>Viridiplantae</taxon>
        <taxon>Streptophyta</taxon>
        <taxon>Embryophyta</taxon>
        <taxon>Tracheophyta</taxon>
        <taxon>Spermatophyta</taxon>
        <taxon>Magnoliopsida</taxon>
        <taxon>eudicotyledons</taxon>
        <taxon>Gunneridae</taxon>
        <taxon>Pentapetalae</taxon>
        <taxon>rosids</taxon>
        <taxon>fabids</taxon>
        <taxon>Rosales</taxon>
        <taxon>Moraceae</taxon>
        <taxon>Moreae</taxon>
        <taxon>Morus</taxon>
    </lineage>
</organism>
<dbReference type="EMBL" id="KE345064">
    <property type="protein sequence ID" value="EXB93279.1"/>
    <property type="molecule type" value="Genomic_DNA"/>
</dbReference>
<proteinExistence type="predicted"/>
<protein>
    <submittedName>
        <fullName evidence="1">Uncharacterized protein</fullName>
    </submittedName>
</protein>
<name>W9RTE9_9ROSA</name>
<accession>W9RTE9</accession>